<sequence length="138" mass="15777">MGTNKLWEFPVPSTCIAEGGVKLIYPGGDALLLFDYYDEEKNDAVFNSGIVFDAVQAHRHTTEKFIKSLLGAYDTLVEITDSEWVKELREINKEIADYWNIKHYAIFLDSNGLFEFIARDYKILETKEGGINGLFEVK</sequence>
<dbReference type="KEGG" id="fwa:DCMF_11465"/>
<evidence type="ECO:0000313" key="1">
    <source>
        <dbReference type="EMBL" id="ATW25304.1"/>
    </source>
</evidence>
<name>A0A3G1KSD0_FORW1</name>
<gene>
    <name evidence="1" type="ORF">DCMF_11465</name>
</gene>
<organism evidence="1 2">
    <name type="scientific">Formimonas warabiya</name>
    <dbReference type="NCBI Taxonomy" id="1761012"/>
    <lineage>
        <taxon>Bacteria</taxon>
        <taxon>Bacillati</taxon>
        <taxon>Bacillota</taxon>
        <taxon>Clostridia</taxon>
        <taxon>Eubacteriales</taxon>
        <taxon>Peptococcaceae</taxon>
        <taxon>Candidatus Formimonas</taxon>
    </lineage>
</organism>
<dbReference type="EMBL" id="CP017634">
    <property type="protein sequence ID" value="ATW25304.1"/>
    <property type="molecule type" value="Genomic_DNA"/>
</dbReference>
<reference evidence="1 2" key="1">
    <citation type="submission" date="2016-10" db="EMBL/GenBank/DDBJ databases">
        <title>Complete Genome Sequence of Peptococcaceae strain DCMF.</title>
        <authorList>
            <person name="Edwards R.J."/>
            <person name="Holland S.I."/>
            <person name="Deshpande N.P."/>
            <person name="Wong Y.K."/>
            <person name="Ertan H."/>
            <person name="Manefield M."/>
            <person name="Russell T.L."/>
            <person name="Lee M.J."/>
        </authorList>
    </citation>
    <scope>NUCLEOTIDE SEQUENCE [LARGE SCALE GENOMIC DNA]</scope>
    <source>
        <strain evidence="1 2">DCMF</strain>
    </source>
</reference>
<protein>
    <submittedName>
        <fullName evidence="1">Uncharacterized protein</fullName>
    </submittedName>
</protein>
<dbReference type="AlphaFoldDB" id="A0A3G1KSD0"/>
<dbReference type="RefSeq" id="WP_148134557.1">
    <property type="nucleotide sequence ID" value="NZ_CP017634.1"/>
</dbReference>
<dbReference type="Proteomes" id="UP000323521">
    <property type="component" value="Chromosome"/>
</dbReference>
<dbReference type="OrthoDB" id="2679165at2"/>
<evidence type="ECO:0000313" key="2">
    <source>
        <dbReference type="Proteomes" id="UP000323521"/>
    </source>
</evidence>
<accession>A0A3G1KSD0</accession>
<proteinExistence type="predicted"/>
<keyword evidence="2" id="KW-1185">Reference proteome</keyword>